<evidence type="ECO:0000256" key="1">
    <source>
        <dbReference type="SAM" id="MobiDB-lite"/>
    </source>
</evidence>
<dbReference type="EMBL" id="JAINUL010000001">
    <property type="protein sequence ID" value="MCC0093715.1"/>
    <property type="molecule type" value="Genomic_DNA"/>
</dbReference>
<name>A0ABS8DY48_9ACTN</name>
<evidence type="ECO:0000313" key="3">
    <source>
        <dbReference type="Proteomes" id="UP001520654"/>
    </source>
</evidence>
<feature type="region of interest" description="Disordered" evidence="1">
    <location>
        <begin position="139"/>
        <end position="161"/>
    </location>
</feature>
<reference evidence="2 3" key="1">
    <citation type="submission" date="2021-08" db="EMBL/GenBank/DDBJ databases">
        <title>Genomic Architecture of Streptomyces flavotricini NGL1 and Streptomyces erythrochromogenes HMS4 With Differential Plant Beneficial attributes and laccase production capabilities.</title>
        <authorList>
            <person name="Salwan R."/>
            <person name="Kaur R."/>
            <person name="Sharma V."/>
        </authorList>
    </citation>
    <scope>NUCLEOTIDE SEQUENCE [LARGE SCALE GENOMIC DNA]</scope>
    <source>
        <strain evidence="2 3">NGL1</strain>
    </source>
</reference>
<evidence type="ECO:0000313" key="2">
    <source>
        <dbReference type="EMBL" id="MCC0093715.1"/>
    </source>
</evidence>
<protein>
    <submittedName>
        <fullName evidence="2">Uncharacterized protein</fullName>
    </submittedName>
</protein>
<proteinExistence type="predicted"/>
<dbReference type="RefSeq" id="WP_229334345.1">
    <property type="nucleotide sequence ID" value="NZ_JAINUL010000001.1"/>
</dbReference>
<gene>
    <name evidence="2" type="ORF">K7B10_02700</name>
</gene>
<dbReference type="Proteomes" id="UP001520654">
    <property type="component" value="Unassembled WGS sequence"/>
</dbReference>
<accession>A0ABS8DY48</accession>
<organism evidence="2 3">
    <name type="scientific">Streptomyces flavotricini</name>
    <dbReference type="NCBI Taxonomy" id="66888"/>
    <lineage>
        <taxon>Bacteria</taxon>
        <taxon>Bacillati</taxon>
        <taxon>Actinomycetota</taxon>
        <taxon>Actinomycetes</taxon>
        <taxon>Kitasatosporales</taxon>
        <taxon>Streptomycetaceae</taxon>
        <taxon>Streptomyces</taxon>
    </lineage>
</organism>
<comment type="caution">
    <text evidence="2">The sequence shown here is derived from an EMBL/GenBank/DDBJ whole genome shotgun (WGS) entry which is preliminary data.</text>
</comment>
<keyword evidence="3" id="KW-1185">Reference proteome</keyword>
<sequence>MTTTPAGEGGPTVDRARPRMEIRNRQTAGLTFRADQWAAKKAGAQATATVRAWGYAHLDEPDLDTAVRRLVQAAVADGGKRISVHLADQDHRILAVVLSHVAGAAPGEDAVLGELAALRTVVSCGSDIAPDGRRVWALLDAAPRPPRERRSGPAAGDGSDA</sequence>